<sequence>MISLLITSRIEGNPNWGLSNLLDGLKEKSSHYDNFEVLVKFDSDDRLVPEFVRTLDQYPFAIKHLIEPRGRGYIDIHIGYTRVMSLADSRSTVMGCFADDFIIVKEGWDEAVLSRTNAFDDDIYIIHQLPHPPFYRPDYKNSPFYLDFSLDHMDTLEVIDEGPFWSRKLLEICGGLGHVSFTGAWTLCLQWYLHHHHGINRTLFTDQPLIHRRLHEAVDSEQSERWHNDRKWNFDFIADDFYRTMVKNQARNIALNISSDLPIEGNDAVRHSSKDLERILMQTVKGAIEQTKHHSAVRELEVITEQFPNNMDAHQMLGLLNLFMNQPQAAIP</sequence>
<feature type="non-terminal residue" evidence="1">
    <location>
        <position position="332"/>
    </location>
</feature>
<dbReference type="EMBL" id="UINC01052366">
    <property type="protein sequence ID" value="SVB67617.1"/>
    <property type="molecule type" value="Genomic_DNA"/>
</dbReference>
<gene>
    <name evidence="1" type="ORF">METZ01_LOCUS220471</name>
</gene>
<dbReference type="AlphaFoldDB" id="A0A382FZC8"/>
<proteinExistence type="predicted"/>
<reference evidence="1" key="1">
    <citation type="submission" date="2018-05" db="EMBL/GenBank/DDBJ databases">
        <authorList>
            <person name="Lanie J.A."/>
            <person name="Ng W.-L."/>
            <person name="Kazmierczak K.M."/>
            <person name="Andrzejewski T.M."/>
            <person name="Davidsen T.M."/>
            <person name="Wayne K.J."/>
            <person name="Tettelin H."/>
            <person name="Glass J.I."/>
            <person name="Rusch D."/>
            <person name="Podicherti R."/>
            <person name="Tsui H.-C.T."/>
            <person name="Winkler M.E."/>
        </authorList>
    </citation>
    <scope>NUCLEOTIDE SEQUENCE</scope>
</reference>
<dbReference type="InterPro" id="IPR029044">
    <property type="entry name" value="Nucleotide-diphossugar_trans"/>
</dbReference>
<organism evidence="1">
    <name type="scientific">marine metagenome</name>
    <dbReference type="NCBI Taxonomy" id="408172"/>
    <lineage>
        <taxon>unclassified sequences</taxon>
        <taxon>metagenomes</taxon>
        <taxon>ecological metagenomes</taxon>
    </lineage>
</organism>
<evidence type="ECO:0008006" key="2">
    <source>
        <dbReference type="Google" id="ProtNLM"/>
    </source>
</evidence>
<evidence type="ECO:0000313" key="1">
    <source>
        <dbReference type="EMBL" id="SVB67617.1"/>
    </source>
</evidence>
<name>A0A382FZC8_9ZZZZ</name>
<accession>A0A382FZC8</accession>
<protein>
    <recommendedName>
        <fullName evidence="2">Glycosyltransferase 2-like domain-containing protein</fullName>
    </recommendedName>
</protein>
<dbReference type="SUPFAM" id="SSF53448">
    <property type="entry name" value="Nucleotide-diphospho-sugar transferases"/>
    <property type="match status" value="1"/>
</dbReference>